<comment type="subcellular location">
    <subcellularLocation>
        <location evidence="1 7">Cell inner membrane</location>
        <topology evidence="1 7">Multi-pass membrane protein</topology>
    </subcellularLocation>
</comment>
<gene>
    <name evidence="9" type="ORF">CEG14_01015</name>
</gene>
<name>A0A261SSL3_9BORD</name>
<feature type="domain" description="TRAP C4-dicarboxylate transport system permease DctM subunit" evidence="8">
    <location>
        <begin position="7"/>
        <end position="417"/>
    </location>
</feature>
<dbReference type="Proteomes" id="UP000217005">
    <property type="component" value="Unassembled WGS sequence"/>
</dbReference>
<keyword evidence="7" id="KW-0813">Transport</keyword>
<dbReference type="OrthoDB" id="9777699at2"/>
<feature type="transmembrane region" description="Helical" evidence="7">
    <location>
        <begin position="171"/>
        <end position="192"/>
    </location>
</feature>
<dbReference type="Pfam" id="PF06808">
    <property type="entry name" value="DctM"/>
    <property type="match status" value="1"/>
</dbReference>
<feature type="transmembrane region" description="Helical" evidence="7">
    <location>
        <begin position="241"/>
        <end position="257"/>
    </location>
</feature>
<dbReference type="PANTHER" id="PTHR33362:SF4">
    <property type="entry name" value="2,3-DIKETO-L-GULONATE TRAP TRANSPORTER LARGE PERMEASE PROTEIN YIAN"/>
    <property type="match status" value="1"/>
</dbReference>
<evidence type="ECO:0000256" key="6">
    <source>
        <dbReference type="ARBA" id="ARBA00023136"/>
    </source>
</evidence>
<feature type="transmembrane region" description="Helical" evidence="7">
    <location>
        <begin position="356"/>
        <end position="377"/>
    </location>
</feature>
<feature type="transmembrane region" description="Helical" evidence="7">
    <location>
        <begin position="138"/>
        <end position="159"/>
    </location>
</feature>
<comment type="similarity">
    <text evidence="7">Belongs to the TRAP transporter large permease family.</text>
</comment>
<keyword evidence="2" id="KW-1003">Cell membrane</keyword>
<dbReference type="NCBIfam" id="TIGR00786">
    <property type="entry name" value="dctM"/>
    <property type="match status" value="1"/>
</dbReference>
<keyword evidence="4 7" id="KW-0812">Transmembrane</keyword>
<evidence type="ECO:0000259" key="8">
    <source>
        <dbReference type="Pfam" id="PF06808"/>
    </source>
</evidence>
<feature type="transmembrane region" description="Helical" evidence="7">
    <location>
        <begin position="47"/>
        <end position="66"/>
    </location>
</feature>
<dbReference type="RefSeq" id="WP_094824497.1">
    <property type="nucleotide sequence ID" value="NZ_NEVL01000001.1"/>
</dbReference>
<feature type="transmembrane region" description="Helical" evidence="7">
    <location>
        <begin position="78"/>
        <end position="98"/>
    </location>
</feature>
<evidence type="ECO:0000256" key="1">
    <source>
        <dbReference type="ARBA" id="ARBA00004429"/>
    </source>
</evidence>
<accession>A0A261SSL3</accession>
<feature type="transmembrane region" description="Helical" evidence="7">
    <location>
        <begin position="213"/>
        <end position="235"/>
    </location>
</feature>
<dbReference type="EMBL" id="NEVL01000001">
    <property type="protein sequence ID" value="OZI40379.1"/>
    <property type="molecule type" value="Genomic_DNA"/>
</dbReference>
<reference evidence="9 10" key="1">
    <citation type="submission" date="2017-05" db="EMBL/GenBank/DDBJ databases">
        <title>Complete and WGS of Bordetella genogroups.</title>
        <authorList>
            <person name="Spilker T."/>
            <person name="LiPuma J."/>
        </authorList>
    </citation>
    <scope>NUCLEOTIDE SEQUENCE [LARGE SCALE GENOMIC DNA]</scope>
    <source>
        <strain evidence="9 10">AU17610</strain>
    </source>
</reference>
<evidence type="ECO:0000256" key="5">
    <source>
        <dbReference type="ARBA" id="ARBA00022989"/>
    </source>
</evidence>
<evidence type="ECO:0000256" key="7">
    <source>
        <dbReference type="RuleBase" id="RU369079"/>
    </source>
</evidence>
<evidence type="ECO:0000256" key="3">
    <source>
        <dbReference type="ARBA" id="ARBA00022519"/>
    </source>
</evidence>
<feature type="transmembrane region" description="Helical" evidence="7">
    <location>
        <begin position="316"/>
        <end position="344"/>
    </location>
</feature>
<dbReference type="AlphaFoldDB" id="A0A261SSL3"/>
<dbReference type="InterPro" id="IPR010656">
    <property type="entry name" value="DctM"/>
</dbReference>
<dbReference type="GO" id="GO:0005886">
    <property type="term" value="C:plasma membrane"/>
    <property type="evidence" value="ECO:0007669"/>
    <property type="project" value="UniProtKB-SubCell"/>
</dbReference>
<comment type="caution">
    <text evidence="9">The sequence shown here is derived from an EMBL/GenBank/DDBJ whole genome shotgun (WGS) entry which is preliminary data.</text>
</comment>
<feature type="transmembrane region" description="Helical" evidence="7">
    <location>
        <begin position="277"/>
        <end position="296"/>
    </location>
</feature>
<comment type="subunit">
    <text evidence="7">The complex comprises the extracytoplasmic solute receptor protein and the two transmembrane proteins.</text>
</comment>
<keyword evidence="3 7" id="KW-0997">Cell inner membrane</keyword>
<dbReference type="GO" id="GO:0022857">
    <property type="term" value="F:transmembrane transporter activity"/>
    <property type="evidence" value="ECO:0007669"/>
    <property type="project" value="UniProtKB-UniRule"/>
</dbReference>
<dbReference type="InterPro" id="IPR004681">
    <property type="entry name" value="TRAP_DctM"/>
</dbReference>
<proteinExistence type="inferred from homology"/>
<evidence type="ECO:0000256" key="2">
    <source>
        <dbReference type="ARBA" id="ARBA00022475"/>
    </source>
</evidence>
<evidence type="ECO:0000313" key="9">
    <source>
        <dbReference type="EMBL" id="OZI40379.1"/>
    </source>
</evidence>
<comment type="function">
    <text evidence="7">Part of the tripartite ATP-independent periplasmic (TRAP) transport system.</text>
</comment>
<dbReference type="PANTHER" id="PTHR33362">
    <property type="entry name" value="SIALIC ACID TRAP TRANSPORTER PERMEASE PROTEIN SIAT-RELATED"/>
    <property type="match status" value="1"/>
</dbReference>
<evidence type="ECO:0000256" key="4">
    <source>
        <dbReference type="ARBA" id="ARBA00022692"/>
    </source>
</evidence>
<protein>
    <recommendedName>
        <fullName evidence="7">TRAP transporter large permease protein</fullName>
    </recommendedName>
</protein>
<sequence length="426" mass="45410">MTLTIFLVVMLGLIALGMPIAFALILSAVALMFQLNFYDAQILAQNMLSGANSFTLMAVPLFMLAGELMNAGGISRRIVNLATMFVGHIRGGLGYVAIFASVLLAALSGSAVADAAALGALLIPMLRRKGYDAASASGLIAAGGIIAPIIPPSIAFIIYGVATNVSITKLFFAGIAPGLMMGLTLMAVWAWTARRQGPAEPDERQPWSARLRALRESFWALMLPVIIIGGLRGGIFTPTEAAVVAAVYAMVVSLLVYREIKVRDLYKLFVSAARTTAVVMFLVAAAMVSSYMITLADVPQDLIALLEPVLDSPKLLMFALLILLTLVGTVMDLTPTILILAPVLMPVVTKAGIDPIYFGVMFVMVGCVGLLTPPVGTVLNVVCGVARINMETICRGVWRYVVAYTLLLVLLVIFPELITVPARWLH</sequence>
<evidence type="ECO:0000313" key="10">
    <source>
        <dbReference type="Proteomes" id="UP000217005"/>
    </source>
</evidence>
<feature type="transmembrane region" description="Helical" evidence="7">
    <location>
        <begin position="104"/>
        <end position="126"/>
    </location>
</feature>
<dbReference type="PIRSF" id="PIRSF006066">
    <property type="entry name" value="HI0050"/>
    <property type="match status" value="1"/>
</dbReference>
<organism evidence="9 10">
    <name type="scientific">Bordetella genomosp. 1</name>
    <dbReference type="NCBI Taxonomy" id="1395607"/>
    <lineage>
        <taxon>Bacteria</taxon>
        <taxon>Pseudomonadati</taxon>
        <taxon>Pseudomonadota</taxon>
        <taxon>Betaproteobacteria</taxon>
        <taxon>Burkholderiales</taxon>
        <taxon>Alcaligenaceae</taxon>
        <taxon>Bordetella</taxon>
    </lineage>
</organism>
<keyword evidence="6 7" id="KW-0472">Membrane</keyword>
<keyword evidence="5 7" id="KW-1133">Transmembrane helix</keyword>
<feature type="transmembrane region" description="Helical" evidence="7">
    <location>
        <begin position="397"/>
        <end position="418"/>
    </location>
</feature>